<dbReference type="Gene3D" id="3.40.50.1440">
    <property type="entry name" value="Tubulin/FtsZ, GTPase domain"/>
    <property type="match status" value="1"/>
</dbReference>
<comment type="caution">
    <text evidence="5">The sequence shown here is derived from an EMBL/GenBank/DDBJ whole genome shotgun (WGS) entry which is preliminary data.</text>
</comment>
<feature type="domain" description="Tubulin/FtsZ GTPase" evidence="4">
    <location>
        <begin position="177"/>
        <end position="364"/>
    </location>
</feature>
<proteinExistence type="predicted"/>
<dbReference type="Proteomes" id="UP000277582">
    <property type="component" value="Unassembled WGS sequence"/>
</dbReference>
<dbReference type="GO" id="GO:0003924">
    <property type="term" value="F:GTPase activity"/>
    <property type="evidence" value="ECO:0007669"/>
    <property type="project" value="InterPro"/>
</dbReference>
<keyword evidence="2" id="KW-0342">GTP-binding</keyword>
<keyword evidence="6" id="KW-1185">Reference proteome</keyword>
<keyword evidence="1" id="KW-0547">Nucleotide-binding</keyword>
<keyword evidence="3" id="KW-0175">Coiled coil</keyword>
<sequence>MQVLMIGLGLGGTAVADRVLTEMEHAFANAMVYEIYRACIEGVEEDAKCYVGVKEKKVWYAERIAVEALRPEVIVEKEEDKKSLAGLPRPYVVETEKKLDEDYKKMKKLIKEEKGLEKEEKDDLIAFLEIVHERRKRGSLFMKGRKNRFVEALEDIVKRRKYIDVLLMNTSRQDKATIMENQKTKVRVGTNILGNPVELSRFDEIRVKDEDYIIFGEQITHGGGAGWDNVTGMKMAALEEDYFRKIIGDRLSTRSLEERAALIVAVVFGSGGGTGSGAAPVVCKAVKDLRREDVRTIAFALLPAKEECRMRAYNSVTSLAFTNEMVTGVGLIPLEDYVKPNLPLREAYDIADENLARFFVLMAGAEELTDIKNDVKNELIKIFGGR</sequence>
<dbReference type="PANTHER" id="PTHR30314">
    <property type="entry name" value="CELL DIVISION PROTEIN FTSZ-RELATED"/>
    <property type="match status" value="1"/>
</dbReference>
<gene>
    <name evidence="5" type="ORF">D6D85_04970</name>
</gene>
<dbReference type="GO" id="GO:0005737">
    <property type="term" value="C:cytoplasm"/>
    <property type="evidence" value="ECO:0007669"/>
    <property type="project" value="TreeGrafter"/>
</dbReference>
<dbReference type="RefSeq" id="WP_125670931.1">
    <property type="nucleotide sequence ID" value="NZ_RCOS01000063.1"/>
</dbReference>
<dbReference type="GO" id="GO:0005525">
    <property type="term" value="F:GTP binding"/>
    <property type="evidence" value="ECO:0007669"/>
    <property type="project" value="UniProtKB-KW"/>
</dbReference>
<dbReference type="PRINTS" id="PR00423">
    <property type="entry name" value="CELLDVISFTSZ"/>
</dbReference>
<dbReference type="InterPro" id="IPR045061">
    <property type="entry name" value="FtsZ/CetZ"/>
</dbReference>
<evidence type="ECO:0000256" key="2">
    <source>
        <dbReference type="ARBA" id="ARBA00023134"/>
    </source>
</evidence>
<dbReference type="EMBL" id="RCOS01000063">
    <property type="protein sequence ID" value="RSN76109.1"/>
    <property type="molecule type" value="Genomic_DNA"/>
</dbReference>
<reference evidence="5 6" key="1">
    <citation type="submission" date="2018-10" db="EMBL/GenBank/DDBJ databases">
        <title>Co-occurring genomic capacity for anaerobic methane metabolism and dissimilatory sulfite reduction discovered in the Korarchaeota.</title>
        <authorList>
            <person name="Mckay L.J."/>
            <person name="Dlakic M."/>
            <person name="Fields M.W."/>
            <person name="Delmont T.O."/>
            <person name="Eren A.M."/>
            <person name="Jay Z.J."/>
            <person name="Klingelsmith K.B."/>
            <person name="Rusch D.B."/>
            <person name="Inskeep W.P."/>
        </authorList>
    </citation>
    <scope>NUCLEOTIDE SEQUENCE [LARGE SCALE GENOMIC DNA]</scope>
    <source>
        <strain evidence="5 6">MDKW</strain>
    </source>
</reference>
<dbReference type="InterPro" id="IPR036525">
    <property type="entry name" value="Tubulin/FtsZ_GTPase_sf"/>
</dbReference>
<dbReference type="PANTHER" id="PTHR30314:SF3">
    <property type="entry name" value="MITOCHONDRIAL DIVISION PROTEIN FSZA"/>
    <property type="match status" value="1"/>
</dbReference>
<feature type="coiled-coil region" evidence="3">
    <location>
        <begin position="92"/>
        <end position="119"/>
    </location>
</feature>
<organism evidence="5 6">
    <name type="scientific">Candidatus Methanodesulfokora washburnensis</name>
    <dbReference type="NCBI Taxonomy" id="2478471"/>
    <lineage>
        <taxon>Archaea</taxon>
        <taxon>Thermoproteota</taxon>
        <taxon>Candidatus Korarchaeia</taxon>
        <taxon>Candidatus Korarchaeia incertae sedis</taxon>
        <taxon>Candidatus Methanodesulfokora</taxon>
    </lineage>
</organism>
<evidence type="ECO:0000313" key="6">
    <source>
        <dbReference type="Proteomes" id="UP000277582"/>
    </source>
</evidence>
<evidence type="ECO:0000256" key="1">
    <source>
        <dbReference type="ARBA" id="ARBA00022741"/>
    </source>
</evidence>
<evidence type="ECO:0000313" key="5">
    <source>
        <dbReference type="EMBL" id="RSN76109.1"/>
    </source>
</evidence>
<evidence type="ECO:0000259" key="4">
    <source>
        <dbReference type="SMART" id="SM00864"/>
    </source>
</evidence>
<name>A0A429GQZ6_9CREN</name>
<dbReference type="SUPFAM" id="SSF52490">
    <property type="entry name" value="Tubulin nucleotide-binding domain-like"/>
    <property type="match status" value="1"/>
</dbReference>
<dbReference type="Pfam" id="PF00091">
    <property type="entry name" value="Tubulin"/>
    <property type="match status" value="1"/>
</dbReference>
<accession>A0A429GQZ6</accession>
<dbReference type="AlphaFoldDB" id="A0A429GQZ6"/>
<dbReference type="SMART" id="SM00864">
    <property type="entry name" value="Tubulin"/>
    <property type="match status" value="1"/>
</dbReference>
<dbReference type="InterPro" id="IPR003008">
    <property type="entry name" value="Tubulin_FtsZ_GTPase"/>
</dbReference>
<dbReference type="GO" id="GO:0032153">
    <property type="term" value="C:cell division site"/>
    <property type="evidence" value="ECO:0007669"/>
    <property type="project" value="TreeGrafter"/>
</dbReference>
<evidence type="ECO:0000256" key="3">
    <source>
        <dbReference type="SAM" id="Coils"/>
    </source>
</evidence>
<protein>
    <recommendedName>
        <fullName evidence="4">Tubulin/FtsZ GTPase domain-containing protein</fullName>
    </recommendedName>
</protein>
<dbReference type="GO" id="GO:0051301">
    <property type="term" value="P:cell division"/>
    <property type="evidence" value="ECO:0007669"/>
    <property type="project" value="TreeGrafter"/>
</dbReference>